<accession>A0A2Z4PWS3</accession>
<evidence type="ECO:0000259" key="3">
    <source>
        <dbReference type="SMART" id="SM00822"/>
    </source>
</evidence>
<dbReference type="PROSITE" id="PS00061">
    <property type="entry name" value="ADH_SHORT"/>
    <property type="match status" value="1"/>
</dbReference>
<sequence>MTHSTKAQVALVTGAAQGLGFHIASRLFAAGYRVVLTDVNGEAAQKAALSLDSSGKNAVACALNIAKKTDYEAALDFAVTQFGALHVLVNNAAVTKATPVMDISPEEFNDVVSINLGGVFVGCQVMGKYMADQGYGRIINMASLAGQNGGTSTGAHYAASKGGILTLTKVFAKELASQGVTVNAIAPGPIDSPMVTALVPAERLPTLLGAIPVGRLGNGDFVGDVVVQFARPEAYFTTGATWDVNGGLFMR</sequence>
<dbReference type="InterPro" id="IPR020904">
    <property type="entry name" value="Sc_DH/Rdtase_CS"/>
</dbReference>
<keyword evidence="2" id="KW-0560">Oxidoreductase</keyword>
<dbReference type="InterPro" id="IPR002347">
    <property type="entry name" value="SDR_fam"/>
</dbReference>
<organism evidence="4 5">
    <name type="scientific">Marinomonas primoryensis</name>
    <dbReference type="NCBI Taxonomy" id="178399"/>
    <lineage>
        <taxon>Bacteria</taxon>
        <taxon>Pseudomonadati</taxon>
        <taxon>Pseudomonadota</taxon>
        <taxon>Gammaproteobacteria</taxon>
        <taxon>Oceanospirillales</taxon>
        <taxon>Oceanospirillaceae</taxon>
        <taxon>Marinomonas</taxon>
    </lineage>
</organism>
<dbReference type="RefSeq" id="WP_112140204.1">
    <property type="nucleotide sequence ID" value="NZ_CP016181.1"/>
</dbReference>
<comment type="similarity">
    <text evidence="1">Belongs to the short-chain dehydrogenases/reductases (SDR) family.</text>
</comment>
<dbReference type="Gene3D" id="3.40.50.720">
    <property type="entry name" value="NAD(P)-binding Rossmann-like Domain"/>
    <property type="match status" value="1"/>
</dbReference>
<evidence type="ECO:0000256" key="1">
    <source>
        <dbReference type="ARBA" id="ARBA00006484"/>
    </source>
</evidence>
<dbReference type="GO" id="GO:0016616">
    <property type="term" value="F:oxidoreductase activity, acting on the CH-OH group of donors, NAD or NADP as acceptor"/>
    <property type="evidence" value="ECO:0007669"/>
    <property type="project" value="UniProtKB-ARBA"/>
</dbReference>
<dbReference type="InterPro" id="IPR057326">
    <property type="entry name" value="KR_dom"/>
</dbReference>
<evidence type="ECO:0000313" key="5">
    <source>
        <dbReference type="Proteomes" id="UP000249898"/>
    </source>
</evidence>
<gene>
    <name evidence="4" type="ORF">A8139_17725</name>
</gene>
<dbReference type="InterPro" id="IPR036291">
    <property type="entry name" value="NAD(P)-bd_dom_sf"/>
</dbReference>
<dbReference type="AlphaFoldDB" id="A0A2Z4PWS3"/>
<dbReference type="PRINTS" id="PR00080">
    <property type="entry name" value="SDRFAMILY"/>
</dbReference>
<dbReference type="Proteomes" id="UP000249898">
    <property type="component" value="Chromosome"/>
</dbReference>
<dbReference type="PANTHER" id="PTHR42760:SF133">
    <property type="entry name" value="3-OXOACYL-[ACYL-CARRIER-PROTEIN] REDUCTASE"/>
    <property type="match status" value="1"/>
</dbReference>
<protein>
    <submittedName>
        <fullName evidence="4">3-oxoacyl-ACP reductase</fullName>
    </submittedName>
</protein>
<dbReference type="PANTHER" id="PTHR42760">
    <property type="entry name" value="SHORT-CHAIN DEHYDROGENASES/REDUCTASES FAMILY MEMBER"/>
    <property type="match status" value="1"/>
</dbReference>
<evidence type="ECO:0000313" key="4">
    <source>
        <dbReference type="EMBL" id="AWY01599.1"/>
    </source>
</evidence>
<dbReference type="FunFam" id="3.40.50.720:FF:000173">
    <property type="entry name" value="3-oxoacyl-[acyl-carrier protein] reductase"/>
    <property type="match status" value="1"/>
</dbReference>
<dbReference type="OrthoDB" id="9806974at2"/>
<dbReference type="SMART" id="SM00822">
    <property type="entry name" value="PKS_KR"/>
    <property type="match status" value="1"/>
</dbReference>
<dbReference type="SUPFAM" id="SSF51735">
    <property type="entry name" value="NAD(P)-binding Rossmann-fold domains"/>
    <property type="match status" value="1"/>
</dbReference>
<proteinExistence type="inferred from homology"/>
<dbReference type="PRINTS" id="PR00081">
    <property type="entry name" value="GDHRDH"/>
</dbReference>
<reference evidence="4 5" key="1">
    <citation type="submission" date="2016-06" db="EMBL/GenBank/DDBJ databases">
        <title>The sequenced genome of the ice-adhering bacterium Marinomonas primoryensis, from Antarctica.</title>
        <authorList>
            <person name="Graham L."/>
            <person name="Vance T.D.R."/>
            <person name="Davies P.L."/>
        </authorList>
    </citation>
    <scope>NUCLEOTIDE SEQUENCE [LARGE SCALE GENOMIC DNA]</scope>
    <source>
        <strain evidence="4 5">AceL</strain>
    </source>
</reference>
<evidence type="ECO:0000256" key="2">
    <source>
        <dbReference type="ARBA" id="ARBA00023002"/>
    </source>
</evidence>
<dbReference type="EMBL" id="CP016181">
    <property type="protein sequence ID" value="AWY01599.1"/>
    <property type="molecule type" value="Genomic_DNA"/>
</dbReference>
<name>A0A2Z4PWS3_9GAMM</name>
<dbReference type="Pfam" id="PF13561">
    <property type="entry name" value="adh_short_C2"/>
    <property type="match status" value="1"/>
</dbReference>
<feature type="domain" description="Ketoreductase" evidence="3">
    <location>
        <begin position="8"/>
        <end position="193"/>
    </location>
</feature>